<dbReference type="InterPro" id="IPR036574">
    <property type="entry name" value="Scorpion_toxin-like_sf"/>
</dbReference>
<dbReference type="SMART" id="SM00505">
    <property type="entry name" value="Knot1"/>
    <property type="match status" value="1"/>
</dbReference>
<evidence type="ECO:0000256" key="2">
    <source>
        <dbReference type="ARBA" id="ARBA00023157"/>
    </source>
</evidence>
<reference evidence="4" key="1">
    <citation type="journal article" date="2011" name="Plant Physiol.">
        <title>Comprehensive sequence analysis of 24,783 barley full-length cDNAs derived from 12 clone libraries.</title>
        <authorList>
            <person name="Matsumoto T."/>
            <person name="Tanaka T."/>
            <person name="Sakai H."/>
            <person name="Amano N."/>
            <person name="Kanamori H."/>
            <person name="Kurita K."/>
            <person name="Kikuta A."/>
            <person name="Kamiya K."/>
            <person name="Yamamoto M."/>
            <person name="Ikawa H."/>
            <person name="Fujii N."/>
            <person name="Hori K."/>
            <person name="Itoh T."/>
            <person name="Sato K."/>
        </authorList>
    </citation>
    <scope>NUCLEOTIDE SEQUENCE</scope>
    <source>
        <tissue evidence="4">Flower</tissue>
    </source>
</reference>
<dbReference type="AlphaFoldDB" id="F2EG12"/>
<dbReference type="InterPro" id="IPR003614">
    <property type="entry name" value="Knottins"/>
</dbReference>
<dbReference type="GO" id="GO:0006952">
    <property type="term" value="P:defense response"/>
    <property type="evidence" value="ECO:0007669"/>
    <property type="project" value="InterPro"/>
</dbReference>
<feature type="non-terminal residue" evidence="4">
    <location>
        <position position="1"/>
    </location>
</feature>
<dbReference type="CDD" id="cd00107">
    <property type="entry name" value="Knot1"/>
    <property type="match status" value="1"/>
</dbReference>
<evidence type="ECO:0000259" key="3">
    <source>
        <dbReference type="SMART" id="SM00505"/>
    </source>
</evidence>
<dbReference type="InterPro" id="IPR008176">
    <property type="entry name" value="Defensin_plant"/>
</dbReference>
<keyword evidence="2" id="KW-1015">Disulfide bond</keyword>
<dbReference type="PANTHER" id="PTHR33147:SF76">
    <property type="entry name" value="KNOTTIN SCORPION TOXIN-LIKE DOMAIN-CONTAINING PROTEIN"/>
    <property type="match status" value="1"/>
</dbReference>
<dbReference type="PROSITE" id="PS00940">
    <property type="entry name" value="GAMMA_THIONIN"/>
    <property type="match status" value="1"/>
</dbReference>
<dbReference type="Pfam" id="PF00304">
    <property type="entry name" value="Gamma-thionin"/>
    <property type="match status" value="1"/>
</dbReference>
<dbReference type="SUPFAM" id="SSF57095">
    <property type="entry name" value="Scorpion toxin-like"/>
    <property type="match status" value="1"/>
</dbReference>
<dbReference type="PRINTS" id="PR00288">
    <property type="entry name" value="PUROTHIONIN"/>
</dbReference>
<evidence type="ECO:0000256" key="1">
    <source>
        <dbReference type="ARBA" id="ARBA00022729"/>
    </source>
</evidence>
<sequence>LVIEIYNPRKCTFYRARFSTYQQGRMESSHKLFSAVAILLLLVVATEVAPAQARECEVESERFNGLCFVSANCAGVCGAEGFTGGKCSGLKRSCMCTKQC</sequence>
<feature type="domain" description="Knottins-like" evidence="3">
    <location>
        <begin position="55"/>
        <end position="100"/>
    </location>
</feature>
<dbReference type="EMBL" id="AK375089">
    <property type="protein sequence ID" value="BAK06284.1"/>
    <property type="molecule type" value="mRNA"/>
</dbReference>
<organism evidence="4">
    <name type="scientific">Hordeum vulgare subsp. vulgare</name>
    <name type="common">Domesticated barley</name>
    <dbReference type="NCBI Taxonomy" id="112509"/>
    <lineage>
        <taxon>Eukaryota</taxon>
        <taxon>Viridiplantae</taxon>
        <taxon>Streptophyta</taxon>
        <taxon>Embryophyta</taxon>
        <taxon>Tracheophyta</taxon>
        <taxon>Spermatophyta</taxon>
        <taxon>Magnoliopsida</taxon>
        <taxon>Liliopsida</taxon>
        <taxon>Poales</taxon>
        <taxon>Poaceae</taxon>
        <taxon>BOP clade</taxon>
        <taxon>Pooideae</taxon>
        <taxon>Triticodae</taxon>
        <taxon>Triticeae</taxon>
        <taxon>Hordeinae</taxon>
        <taxon>Hordeum</taxon>
    </lineage>
</organism>
<dbReference type="Gene3D" id="3.30.30.10">
    <property type="entry name" value="Knottin, scorpion toxin-like"/>
    <property type="match status" value="1"/>
</dbReference>
<keyword evidence="1" id="KW-0732">Signal</keyword>
<proteinExistence type="evidence at transcript level"/>
<name>F2EG12_HORVV</name>
<evidence type="ECO:0000313" key="4">
    <source>
        <dbReference type="EMBL" id="BAK06284.1"/>
    </source>
</evidence>
<dbReference type="PANTHER" id="PTHR33147">
    <property type="entry name" value="DEFENSIN-LIKE PROTEIN 1"/>
    <property type="match status" value="1"/>
</dbReference>
<protein>
    <submittedName>
        <fullName evidence="4">Predicted protein</fullName>
    </submittedName>
</protein>
<accession>F2EG12</accession>